<protein>
    <submittedName>
        <fullName evidence="1">Uncharacterized protein</fullName>
    </submittedName>
</protein>
<gene>
    <name evidence="1" type="ORF">ILUMI_02653</name>
</gene>
<keyword evidence="2" id="KW-1185">Reference proteome</keyword>
<dbReference type="OrthoDB" id="6619240at2759"/>
<dbReference type="EMBL" id="VTPC01001003">
    <property type="protein sequence ID" value="KAF2903530.1"/>
    <property type="molecule type" value="Genomic_DNA"/>
</dbReference>
<proteinExistence type="predicted"/>
<reference evidence="1" key="1">
    <citation type="submission" date="2019-08" db="EMBL/GenBank/DDBJ databases">
        <title>The genome of the North American firefly Photinus pyralis.</title>
        <authorList>
            <consortium name="Photinus pyralis genome working group"/>
            <person name="Fallon T.R."/>
            <person name="Sander Lower S.E."/>
            <person name="Weng J.-K."/>
        </authorList>
    </citation>
    <scope>NUCLEOTIDE SEQUENCE</scope>
    <source>
        <strain evidence="1">TRF0915ILg1</strain>
        <tissue evidence="1">Whole body</tissue>
    </source>
</reference>
<name>A0A8K0DC73_IGNLU</name>
<dbReference type="Proteomes" id="UP000801492">
    <property type="component" value="Unassembled WGS sequence"/>
</dbReference>
<evidence type="ECO:0000313" key="2">
    <source>
        <dbReference type="Proteomes" id="UP000801492"/>
    </source>
</evidence>
<comment type="caution">
    <text evidence="1">The sequence shown here is derived from an EMBL/GenBank/DDBJ whole genome shotgun (WGS) entry which is preliminary data.</text>
</comment>
<accession>A0A8K0DC73</accession>
<dbReference type="AlphaFoldDB" id="A0A8K0DC73"/>
<feature type="non-terminal residue" evidence="1">
    <location>
        <position position="1"/>
    </location>
</feature>
<evidence type="ECO:0000313" key="1">
    <source>
        <dbReference type="EMBL" id="KAF2903530.1"/>
    </source>
</evidence>
<organism evidence="1 2">
    <name type="scientific">Ignelater luminosus</name>
    <name type="common">Cucubano</name>
    <name type="synonym">Pyrophorus luminosus</name>
    <dbReference type="NCBI Taxonomy" id="2038154"/>
    <lineage>
        <taxon>Eukaryota</taxon>
        <taxon>Metazoa</taxon>
        <taxon>Ecdysozoa</taxon>
        <taxon>Arthropoda</taxon>
        <taxon>Hexapoda</taxon>
        <taxon>Insecta</taxon>
        <taxon>Pterygota</taxon>
        <taxon>Neoptera</taxon>
        <taxon>Endopterygota</taxon>
        <taxon>Coleoptera</taxon>
        <taxon>Polyphaga</taxon>
        <taxon>Elateriformia</taxon>
        <taxon>Elateroidea</taxon>
        <taxon>Elateridae</taxon>
        <taxon>Agrypninae</taxon>
        <taxon>Pyrophorini</taxon>
        <taxon>Ignelater</taxon>
    </lineage>
</organism>
<sequence length="76" mass="8464">MKVCSLHFKNDDSFFGGEGRGTYVKELPDLTAGGKCYDRYDAIEAARNLLNFKESAAVVSKTPVEIKKIYEDKGVQ</sequence>